<reference evidence="2" key="1">
    <citation type="journal article" date="2022" name="Int. J. Mol. Sci.">
        <title>Draft Genome of Tanacetum Coccineum: Genomic Comparison of Closely Related Tanacetum-Family Plants.</title>
        <authorList>
            <person name="Yamashiro T."/>
            <person name="Shiraishi A."/>
            <person name="Nakayama K."/>
            <person name="Satake H."/>
        </authorList>
    </citation>
    <scope>NUCLEOTIDE SEQUENCE</scope>
</reference>
<organism evidence="2 3">
    <name type="scientific">Tanacetum coccineum</name>
    <dbReference type="NCBI Taxonomy" id="301880"/>
    <lineage>
        <taxon>Eukaryota</taxon>
        <taxon>Viridiplantae</taxon>
        <taxon>Streptophyta</taxon>
        <taxon>Embryophyta</taxon>
        <taxon>Tracheophyta</taxon>
        <taxon>Spermatophyta</taxon>
        <taxon>Magnoliopsida</taxon>
        <taxon>eudicotyledons</taxon>
        <taxon>Gunneridae</taxon>
        <taxon>Pentapetalae</taxon>
        <taxon>asterids</taxon>
        <taxon>campanulids</taxon>
        <taxon>Asterales</taxon>
        <taxon>Asteraceae</taxon>
        <taxon>Asteroideae</taxon>
        <taxon>Anthemideae</taxon>
        <taxon>Anthemidinae</taxon>
        <taxon>Tanacetum</taxon>
    </lineage>
</organism>
<evidence type="ECO:0000313" key="3">
    <source>
        <dbReference type="Proteomes" id="UP001151760"/>
    </source>
</evidence>
<gene>
    <name evidence="2" type="ORF">Tco_0625511</name>
</gene>
<dbReference type="SUPFAM" id="SSF56672">
    <property type="entry name" value="DNA/RNA polymerases"/>
    <property type="match status" value="1"/>
</dbReference>
<dbReference type="Proteomes" id="UP001151760">
    <property type="component" value="Unassembled WGS sequence"/>
</dbReference>
<dbReference type="Pfam" id="PF07727">
    <property type="entry name" value="RVT_2"/>
    <property type="match status" value="1"/>
</dbReference>
<comment type="caution">
    <text evidence="2">The sequence shown here is derived from an EMBL/GenBank/DDBJ whole genome shotgun (WGS) entry which is preliminary data.</text>
</comment>
<proteinExistence type="predicted"/>
<evidence type="ECO:0000259" key="1">
    <source>
        <dbReference type="Pfam" id="PF07727"/>
    </source>
</evidence>
<feature type="domain" description="Reverse transcriptase Ty1/copia-type" evidence="1">
    <location>
        <begin position="192"/>
        <end position="307"/>
    </location>
</feature>
<dbReference type="InterPro" id="IPR043502">
    <property type="entry name" value="DNA/RNA_pol_sf"/>
</dbReference>
<reference evidence="2" key="2">
    <citation type="submission" date="2022-01" db="EMBL/GenBank/DDBJ databases">
        <authorList>
            <person name="Yamashiro T."/>
            <person name="Shiraishi A."/>
            <person name="Satake H."/>
            <person name="Nakayama K."/>
        </authorList>
    </citation>
    <scope>NUCLEOTIDE SEQUENCE</scope>
</reference>
<evidence type="ECO:0000313" key="2">
    <source>
        <dbReference type="EMBL" id="GJS52149.1"/>
    </source>
</evidence>
<name>A0ABQ4WH09_9ASTR</name>
<keyword evidence="3" id="KW-1185">Reference proteome</keyword>
<sequence>MRGCVFNKGLFRVFHAILSIVGITVDFTWGSDFVYLDRLCQSKIEILHDVVGTSGYHCGVLLSFSVERIKQGIGPYDTYDACGYNTKRDHTAIQGGTYLRFALKLILRCNCIVKDYSWEFRFHRAKVVKIIINPDLSICSSLPIKHFPAIMSFFFLELDVFFHSKARIRRIFLDGYGVLVFRIVIFKISSFKLQNMDVKSAFLYGKIEEDVYVCQPPGFEDPDFLDRVYKVEKALYGLHQAPRAWYETLLTYLLDNRFQRGNIDKNLIIRRDKGDILLVQVYVDDIIFGSTKKELCNVFEKLMHEKF</sequence>
<accession>A0ABQ4WH09</accession>
<dbReference type="InterPro" id="IPR013103">
    <property type="entry name" value="RVT_2"/>
</dbReference>
<protein>
    <submittedName>
        <fullName evidence="2">Ribonuclease H-like domain-containing protein</fullName>
    </submittedName>
</protein>
<dbReference type="EMBL" id="BQNB010008635">
    <property type="protein sequence ID" value="GJS52149.1"/>
    <property type="molecule type" value="Genomic_DNA"/>
</dbReference>